<dbReference type="RefSeq" id="WP_105778079.1">
    <property type="nucleotide sequence ID" value="NZ_JAHPOL010000008.1"/>
</dbReference>
<dbReference type="Proteomes" id="UP000237811">
    <property type="component" value="Unassembled WGS sequence"/>
</dbReference>
<dbReference type="Pfam" id="PF08545">
    <property type="entry name" value="ACP_syn_III"/>
    <property type="match status" value="1"/>
</dbReference>
<sequence length="307" mass="32954">MTLMTKPRVSNIAYTMGEIESTYSEAPGFADVVERGAMLKIPAMWGWGNYFATQDILSLASPTIKKTLGGAKIAPTEVDLVIFCASVMPGKGSDLNARTAEILKSVGIDKANVIGQTLGGCTTMLNSMIIACDLLGAGAYRNILVVAIEELPDEVARFTNFAIFSDVCVSFLVSFEENGGFEIVSSTYKTSIDEIVGGADLQNSDLNKDCITQTINKASVGLADIKKVFSNNTFLPVKTIKERNIGFTSKQMDIGNVARIGHCFSCDSILNYCLHKSSQPETSDGHFLLFAEADGHSASVLIKETSV</sequence>
<reference evidence="2 3" key="1">
    <citation type="submission" date="2018-03" db="EMBL/GenBank/DDBJ databases">
        <authorList>
            <person name="Nguyen K."/>
            <person name="Fouts D."/>
            <person name="Sutton G."/>
        </authorList>
    </citation>
    <scope>NUCLEOTIDE SEQUENCE [LARGE SCALE GENOMIC DNA]</scope>
    <source>
        <strain evidence="2 3">AU14328</strain>
    </source>
</reference>
<dbReference type="GO" id="GO:0004315">
    <property type="term" value="F:3-oxoacyl-[acyl-carrier-protein] synthase activity"/>
    <property type="evidence" value="ECO:0007669"/>
    <property type="project" value="InterPro"/>
</dbReference>
<accession>A0AB37APD6</accession>
<dbReference type="GO" id="GO:0006633">
    <property type="term" value="P:fatty acid biosynthetic process"/>
    <property type="evidence" value="ECO:0007669"/>
    <property type="project" value="InterPro"/>
</dbReference>
<organism evidence="2 3">
    <name type="scientific">Burkholderia multivorans</name>
    <dbReference type="NCBI Taxonomy" id="87883"/>
    <lineage>
        <taxon>Bacteria</taxon>
        <taxon>Pseudomonadati</taxon>
        <taxon>Pseudomonadota</taxon>
        <taxon>Betaproteobacteria</taxon>
        <taxon>Burkholderiales</taxon>
        <taxon>Burkholderiaceae</taxon>
        <taxon>Burkholderia</taxon>
        <taxon>Burkholderia cepacia complex</taxon>
    </lineage>
</organism>
<gene>
    <name evidence="2" type="ORF">C6P99_24785</name>
</gene>
<evidence type="ECO:0000259" key="1">
    <source>
        <dbReference type="Pfam" id="PF08545"/>
    </source>
</evidence>
<protein>
    <recommendedName>
        <fullName evidence="1">Beta-ketoacyl-[acyl-carrier-protein] synthase III N-terminal domain-containing protein</fullName>
    </recommendedName>
</protein>
<evidence type="ECO:0000313" key="3">
    <source>
        <dbReference type="Proteomes" id="UP000237811"/>
    </source>
</evidence>
<dbReference type="AlphaFoldDB" id="A0AB37APD6"/>
<dbReference type="SUPFAM" id="SSF53901">
    <property type="entry name" value="Thiolase-like"/>
    <property type="match status" value="1"/>
</dbReference>
<dbReference type="Gene3D" id="3.40.47.10">
    <property type="match status" value="1"/>
</dbReference>
<dbReference type="EMBL" id="PVFR01000076">
    <property type="protein sequence ID" value="PRE42292.1"/>
    <property type="molecule type" value="Genomic_DNA"/>
</dbReference>
<proteinExistence type="predicted"/>
<evidence type="ECO:0000313" key="2">
    <source>
        <dbReference type="EMBL" id="PRE42292.1"/>
    </source>
</evidence>
<name>A0AB37APD6_9BURK</name>
<dbReference type="InterPro" id="IPR016039">
    <property type="entry name" value="Thiolase-like"/>
</dbReference>
<dbReference type="InterPro" id="IPR013751">
    <property type="entry name" value="ACP_syn_III_N"/>
</dbReference>
<feature type="domain" description="Beta-ketoacyl-[acyl-carrier-protein] synthase III N-terminal" evidence="1">
    <location>
        <begin position="120"/>
        <end position="190"/>
    </location>
</feature>
<comment type="caution">
    <text evidence="2">The sequence shown here is derived from an EMBL/GenBank/DDBJ whole genome shotgun (WGS) entry which is preliminary data.</text>
</comment>